<keyword evidence="2" id="KW-0694">RNA-binding</keyword>
<dbReference type="GO" id="GO:0005730">
    <property type="term" value="C:nucleolus"/>
    <property type="evidence" value="ECO:0000318"/>
    <property type="project" value="GO_Central"/>
</dbReference>
<organism evidence="6 7">
    <name type="scientific">Tribolium castaneum</name>
    <name type="common">Red flour beetle</name>
    <dbReference type="NCBI Taxonomy" id="7070"/>
    <lineage>
        <taxon>Eukaryota</taxon>
        <taxon>Metazoa</taxon>
        <taxon>Ecdysozoa</taxon>
        <taxon>Arthropoda</taxon>
        <taxon>Hexapoda</taxon>
        <taxon>Insecta</taxon>
        <taxon>Pterygota</taxon>
        <taxon>Neoptera</taxon>
        <taxon>Endopterygota</taxon>
        <taxon>Coleoptera</taxon>
        <taxon>Polyphaga</taxon>
        <taxon>Cucujiformia</taxon>
        <taxon>Tenebrionidae</taxon>
        <taxon>Tenebrionidae incertae sedis</taxon>
        <taxon>Tribolium</taxon>
    </lineage>
</organism>
<dbReference type="SMART" id="SM00025">
    <property type="entry name" value="Pumilio"/>
    <property type="match status" value="4"/>
</dbReference>
<proteinExistence type="predicted"/>
<dbReference type="FunCoup" id="D6WZ15">
    <property type="interactions" value="1021"/>
</dbReference>
<dbReference type="InterPro" id="IPR016024">
    <property type="entry name" value="ARM-type_fold"/>
</dbReference>
<dbReference type="PhylomeDB" id="D6WZ15"/>
<dbReference type="eggNOG" id="KOG2050">
    <property type="taxonomic scope" value="Eukaryota"/>
</dbReference>
<dbReference type="Gene3D" id="1.25.10.10">
    <property type="entry name" value="Leucine-rich Repeat Variant"/>
    <property type="match status" value="2"/>
</dbReference>
<evidence type="ECO:0000256" key="4">
    <source>
        <dbReference type="SAM" id="MobiDB-lite"/>
    </source>
</evidence>
<dbReference type="Pfam" id="PF08144">
    <property type="entry name" value="CPL"/>
    <property type="match status" value="1"/>
</dbReference>
<keyword evidence="7" id="KW-1185">Reference proteome</keyword>
<dbReference type="PANTHER" id="PTHR13389">
    <property type="entry name" value="PUMILIO HOMOLOG 3"/>
    <property type="match status" value="1"/>
</dbReference>
<dbReference type="FunFam" id="1.25.10.10:FF:001047">
    <property type="entry name" value="Predicted protein"/>
    <property type="match status" value="1"/>
</dbReference>
<feature type="region of interest" description="Disordered" evidence="4">
    <location>
        <begin position="1"/>
        <end position="62"/>
    </location>
</feature>
<dbReference type="AlphaFoldDB" id="D6WZ15"/>
<dbReference type="HOGENOM" id="CLU_013994_0_0_1"/>
<dbReference type="PROSITE" id="PS50303">
    <property type="entry name" value="PUM_HD"/>
    <property type="match status" value="1"/>
</dbReference>
<dbReference type="GO" id="GO:0003729">
    <property type="term" value="F:mRNA binding"/>
    <property type="evidence" value="ECO:0000318"/>
    <property type="project" value="GO_Central"/>
</dbReference>
<dbReference type="SUPFAM" id="SSF48371">
    <property type="entry name" value="ARM repeat"/>
    <property type="match status" value="1"/>
</dbReference>
<gene>
    <name evidence="6" type="primary">AUGUSTUS-3.0.2_06751</name>
    <name evidence="6" type="ORF">TcasGA2_TC006751</name>
</gene>
<dbReference type="KEGG" id="tca:659669"/>
<dbReference type="InParanoid" id="D6WZ15"/>
<dbReference type="PROSITE" id="PS50302">
    <property type="entry name" value="PUM"/>
    <property type="match status" value="1"/>
</dbReference>
<feature type="repeat" description="Pumilio" evidence="3">
    <location>
        <begin position="343"/>
        <end position="380"/>
    </location>
</feature>
<protein>
    <submittedName>
        <fullName evidence="6">Protein penguin-like Protein</fullName>
    </submittedName>
</protein>
<dbReference type="InterPro" id="IPR011989">
    <property type="entry name" value="ARM-like"/>
</dbReference>
<dbReference type="Pfam" id="PF00806">
    <property type="entry name" value="PUF"/>
    <property type="match status" value="2"/>
</dbReference>
<dbReference type="GO" id="GO:0006417">
    <property type="term" value="P:regulation of translation"/>
    <property type="evidence" value="ECO:0000318"/>
    <property type="project" value="GO_Central"/>
</dbReference>
<feature type="compositionally biased region" description="Basic and acidic residues" evidence="4">
    <location>
        <begin position="21"/>
        <end position="47"/>
    </location>
</feature>
<dbReference type="InterPro" id="IPR012959">
    <property type="entry name" value="CPL_dom"/>
</dbReference>
<sequence>MAKRKENSESEVVAPKKPKTTKSEVVSKPKFEKKSKYPKQTKAEPKKFVKGAGKVSNEAQKPEDWNEFKKKKKELRLKRRQNKPGFDIIVEAKKMGEKLRCKTLKGGEEERVILINKLHSLLKGKGHYAKFVLAHDTSRIVQWLLKYSSDIVKQQISQELIPVTVDMLQSKYGIFCAKRLLKYGNQATRASMINQMYGHAVKLSSHALSAPVFEYAYSTWASNQQKQHLTQEFFGDMYKKSKDNEIKHLRDVFAQSPDLKTAVLGATKANLGRILDKNLLDSGLVQTVLNQFLCECGDEDRTELISQLIPHIVVISNSKDGSRAAMQCIWHGTNKDRKLAMKTIKEHVIELSKHEHGHCVIITLLDTADDTVLLHKIIIGEILKGARDLAVNEWGRKVLLWLVAPGDPTCFHPVFVKELQEGRQKSNSKKDPQIRRKEILEYSIETLLGLIGEEPEFWLGNSSLAYEMLAIVKSGRGEGLKKALESLVQIIVNPDWTIKANDKEISGVEDAGIHMVLKKLAKNDQNIENCDCTFGSLLINSMSDETLEKWLGLNRGCFLLVAVFENNSALQDTLKTKLMGHKKLLKSQSLAGSKVLLKKLTE</sequence>
<name>D6WZ15_TRICA</name>
<evidence type="ECO:0000256" key="1">
    <source>
        <dbReference type="ARBA" id="ARBA00022737"/>
    </source>
</evidence>
<evidence type="ECO:0000259" key="5">
    <source>
        <dbReference type="PROSITE" id="PS50303"/>
    </source>
</evidence>
<dbReference type="InterPro" id="IPR040059">
    <property type="entry name" value="PUM3"/>
</dbReference>
<reference evidence="6 7" key="1">
    <citation type="journal article" date="2008" name="Nature">
        <title>The genome of the model beetle and pest Tribolium castaneum.</title>
        <authorList>
            <consortium name="Tribolium Genome Sequencing Consortium"/>
            <person name="Richards S."/>
            <person name="Gibbs R.A."/>
            <person name="Weinstock G.M."/>
            <person name="Brown S.J."/>
            <person name="Denell R."/>
            <person name="Beeman R.W."/>
            <person name="Gibbs R."/>
            <person name="Beeman R.W."/>
            <person name="Brown S.J."/>
            <person name="Bucher G."/>
            <person name="Friedrich M."/>
            <person name="Grimmelikhuijzen C.J."/>
            <person name="Klingler M."/>
            <person name="Lorenzen M."/>
            <person name="Richards S."/>
            <person name="Roth S."/>
            <person name="Schroder R."/>
            <person name="Tautz D."/>
            <person name="Zdobnov E.M."/>
            <person name="Muzny D."/>
            <person name="Gibbs R.A."/>
            <person name="Weinstock G.M."/>
            <person name="Attaway T."/>
            <person name="Bell S."/>
            <person name="Buhay C.J."/>
            <person name="Chandrabose M.N."/>
            <person name="Chavez D."/>
            <person name="Clerk-Blankenburg K.P."/>
            <person name="Cree A."/>
            <person name="Dao M."/>
            <person name="Davis C."/>
            <person name="Chacko J."/>
            <person name="Dinh H."/>
            <person name="Dugan-Rocha S."/>
            <person name="Fowler G."/>
            <person name="Garner T.T."/>
            <person name="Garnes J."/>
            <person name="Gnirke A."/>
            <person name="Hawes A."/>
            <person name="Hernandez J."/>
            <person name="Hines S."/>
            <person name="Holder M."/>
            <person name="Hume J."/>
            <person name="Jhangiani S.N."/>
            <person name="Joshi V."/>
            <person name="Khan Z.M."/>
            <person name="Jackson L."/>
            <person name="Kovar C."/>
            <person name="Kowis A."/>
            <person name="Lee S."/>
            <person name="Lewis L.R."/>
            <person name="Margolis J."/>
            <person name="Morgan M."/>
            <person name="Nazareth L.V."/>
            <person name="Nguyen N."/>
            <person name="Okwuonu G."/>
            <person name="Parker D."/>
            <person name="Richards S."/>
            <person name="Ruiz S.J."/>
            <person name="Santibanez J."/>
            <person name="Savard J."/>
            <person name="Scherer S.E."/>
            <person name="Schneider B."/>
            <person name="Sodergren E."/>
            <person name="Tautz D."/>
            <person name="Vattahil S."/>
            <person name="Villasana D."/>
            <person name="White C.S."/>
            <person name="Wright R."/>
            <person name="Park Y."/>
            <person name="Beeman R.W."/>
            <person name="Lord J."/>
            <person name="Oppert B."/>
            <person name="Lorenzen M."/>
            <person name="Brown S."/>
            <person name="Wang L."/>
            <person name="Savard J."/>
            <person name="Tautz D."/>
            <person name="Richards S."/>
            <person name="Weinstock G."/>
            <person name="Gibbs R.A."/>
            <person name="Liu Y."/>
            <person name="Worley K."/>
            <person name="Weinstock G."/>
            <person name="Elsik C.G."/>
            <person name="Reese J.T."/>
            <person name="Elhaik E."/>
            <person name="Landan G."/>
            <person name="Graur D."/>
            <person name="Arensburger P."/>
            <person name="Atkinson P."/>
            <person name="Beeman R.W."/>
            <person name="Beidler J."/>
            <person name="Brown S.J."/>
            <person name="Demuth J.P."/>
            <person name="Drury D.W."/>
            <person name="Du Y.Z."/>
            <person name="Fujiwara H."/>
            <person name="Lorenzen M."/>
            <person name="Maselli V."/>
            <person name="Osanai M."/>
            <person name="Park Y."/>
            <person name="Robertson H.M."/>
            <person name="Tu Z."/>
            <person name="Wang J.J."/>
            <person name="Wang S."/>
            <person name="Richards S."/>
            <person name="Song H."/>
            <person name="Zhang L."/>
            <person name="Sodergren E."/>
            <person name="Werner D."/>
            <person name="Stanke M."/>
            <person name="Morgenstern B."/>
            <person name="Solovyev V."/>
            <person name="Kosarev P."/>
            <person name="Brown G."/>
            <person name="Chen H.C."/>
            <person name="Ermolaeva O."/>
            <person name="Hlavina W."/>
            <person name="Kapustin Y."/>
            <person name="Kiryutin B."/>
            <person name="Kitts P."/>
            <person name="Maglott D."/>
            <person name="Pruitt K."/>
            <person name="Sapojnikov V."/>
            <person name="Souvorov A."/>
            <person name="Mackey A.J."/>
            <person name="Waterhouse R.M."/>
            <person name="Wyder S."/>
            <person name="Zdobnov E.M."/>
            <person name="Zdobnov E.M."/>
            <person name="Wyder S."/>
            <person name="Kriventseva E.V."/>
            <person name="Kadowaki T."/>
            <person name="Bork P."/>
            <person name="Aranda M."/>
            <person name="Bao R."/>
            <person name="Beermann A."/>
            <person name="Berns N."/>
            <person name="Bolognesi R."/>
            <person name="Bonneton F."/>
            <person name="Bopp D."/>
            <person name="Brown S.J."/>
            <person name="Bucher G."/>
            <person name="Butts T."/>
            <person name="Chaumot A."/>
            <person name="Denell R.E."/>
            <person name="Ferrier D.E."/>
            <person name="Friedrich M."/>
            <person name="Gordon C.M."/>
            <person name="Jindra M."/>
            <person name="Klingler M."/>
            <person name="Lan Q."/>
            <person name="Lattorff H.M."/>
            <person name="Laudet V."/>
            <person name="von Levetsow C."/>
            <person name="Liu Z."/>
            <person name="Lutz R."/>
            <person name="Lynch J.A."/>
            <person name="da Fonseca R.N."/>
            <person name="Posnien N."/>
            <person name="Reuter R."/>
            <person name="Roth S."/>
            <person name="Savard J."/>
            <person name="Schinko J.B."/>
            <person name="Schmitt C."/>
            <person name="Schoppmeier M."/>
            <person name="Schroder R."/>
            <person name="Shippy T.D."/>
            <person name="Simonnet F."/>
            <person name="Marques-Souza H."/>
            <person name="Tautz D."/>
            <person name="Tomoyasu Y."/>
            <person name="Trauner J."/>
            <person name="Van der Zee M."/>
            <person name="Vervoort M."/>
            <person name="Wittkopp N."/>
            <person name="Wimmer E.A."/>
            <person name="Yang X."/>
            <person name="Jones A.K."/>
            <person name="Sattelle D.B."/>
            <person name="Ebert P.R."/>
            <person name="Nelson D."/>
            <person name="Scott J.G."/>
            <person name="Beeman R.W."/>
            <person name="Muthukrishnan S."/>
            <person name="Kramer K.J."/>
            <person name="Arakane Y."/>
            <person name="Beeman R.W."/>
            <person name="Zhu Q."/>
            <person name="Hogenkamp D."/>
            <person name="Dixit R."/>
            <person name="Oppert B."/>
            <person name="Jiang H."/>
            <person name="Zou Z."/>
            <person name="Marshall J."/>
            <person name="Elpidina E."/>
            <person name="Vinokurov K."/>
            <person name="Oppert C."/>
            <person name="Zou Z."/>
            <person name="Evans J."/>
            <person name="Lu Z."/>
            <person name="Zhao P."/>
            <person name="Sumathipala N."/>
            <person name="Altincicek B."/>
            <person name="Vilcinskas A."/>
            <person name="Williams M."/>
            <person name="Hultmark D."/>
            <person name="Hetru C."/>
            <person name="Jiang H."/>
            <person name="Grimmelikhuijzen C.J."/>
            <person name="Hauser F."/>
            <person name="Cazzamali G."/>
            <person name="Williamson M."/>
            <person name="Park Y."/>
            <person name="Li B."/>
            <person name="Tanaka Y."/>
            <person name="Predel R."/>
            <person name="Neupert S."/>
            <person name="Schachtner J."/>
            <person name="Verleyen P."/>
            <person name="Raible F."/>
            <person name="Bork P."/>
            <person name="Friedrich M."/>
            <person name="Walden K.K."/>
            <person name="Robertson H.M."/>
            <person name="Angeli S."/>
            <person name="Foret S."/>
            <person name="Bucher G."/>
            <person name="Schuetz S."/>
            <person name="Maleszka R."/>
            <person name="Wimmer E.A."/>
            <person name="Beeman R.W."/>
            <person name="Lorenzen M."/>
            <person name="Tomoyasu Y."/>
            <person name="Miller S.C."/>
            <person name="Grossmann D."/>
            <person name="Bucher G."/>
        </authorList>
    </citation>
    <scope>NUCLEOTIDE SEQUENCE [LARGE SCALE GENOMIC DNA]</scope>
    <source>
        <strain evidence="6 7">Georgia GA2</strain>
    </source>
</reference>
<evidence type="ECO:0000256" key="3">
    <source>
        <dbReference type="PROSITE-ProRule" id="PRU00317"/>
    </source>
</evidence>
<dbReference type="STRING" id="7070.D6WZ15"/>
<dbReference type="EMBL" id="KQ971363">
    <property type="protein sequence ID" value="EFA09038.1"/>
    <property type="molecule type" value="Genomic_DNA"/>
</dbReference>
<dbReference type="OrthoDB" id="497380at2759"/>
<dbReference type="Proteomes" id="UP000007266">
    <property type="component" value="Linkage group 8"/>
</dbReference>
<evidence type="ECO:0000256" key="2">
    <source>
        <dbReference type="ARBA" id="ARBA00022884"/>
    </source>
</evidence>
<dbReference type="PANTHER" id="PTHR13389:SF0">
    <property type="entry name" value="PUMILIO HOMOLOG 3"/>
    <property type="match status" value="1"/>
</dbReference>
<dbReference type="InterPro" id="IPR033133">
    <property type="entry name" value="PUM-HD"/>
</dbReference>
<evidence type="ECO:0000313" key="6">
    <source>
        <dbReference type="EMBL" id="EFA09038.1"/>
    </source>
</evidence>
<reference evidence="6 7" key="2">
    <citation type="journal article" date="2010" name="Nucleic Acids Res.">
        <title>BeetleBase in 2010: revisions to provide comprehensive genomic information for Tribolium castaneum.</title>
        <authorList>
            <person name="Kim H.S."/>
            <person name="Murphy T."/>
            <person name="Xia J."/>
            <person name="Caragea D."/>
            <person name="Park Y."/>
            <person name="Beeman R.W."/>
            <person name="Lorenzen M.D."/>
            <person name="Butcher S."/>
            <person name="Manak J.R."/>
            <person name="Brown S.J."/>
        </authorList>
    </citation>
    <scope>GENOME REANNOTATION</scope>
    <source>
        <strain evidence="6 7">Georgia GA2</strain>
    </source>
</reference>
<accession>D6WZ15</accession>
<keyword evidence="1" id="KW-0677">Repeat</keyword>
<dbReference type="InterPro" id="IPR001313">
    <property type="entry name" value="Pumilio_RNA-bd_rpt"/>
</dbReference>
<feature type="domain" description="PUM-HD" evidence="5">
    <location>
        <begin position="99"/>
        <end position="447"/>
    </location>
</feature>
<dbReference type="OMA" id="YGPEFSI"/>
<evidence type="ECO:0000313" key="7">
    <source>
        <dbReference type="Proteomes" id="UP000007266"/>
    </source>
</evidence>